<dbReference type="Pfam" id="PF03167">
    <property type="entry name" value="UDG"/>
    <property type="match status" value="1"/>
</dbReference>
<feature type="domain" description="Uracil-DNA glycosylase-like" evidence="9">
    <location>
        <begin position="46"/>
        <end position="216"/>
    </location>
</feature>
<protein>
    <recommendedName>
        <fullName evidence="4 8">Uracil-DNA glycosylase</fullName>
        <shortName evidence="8">UDG</shortName>
        <ecNumber evidence="4 8">3.2.2.27</ecNumber>
    </recommendedName>
</protein>
<evidence type="ECO:0000256" key="6">
    <source>
        <dbReference type="ARBA" id="ARBA00022801"/>
    </source>
</evidence>
<reference evidence="10" key="1">
    <citation type="submission" date="2023-07" db="EMBL/GenBank/DDBJ databases">
        <title>Sequencing the genomes of 1000 actinobacteria strains.</title>
        <authorList>
            <person name="Klenk H.-P."/>
        </authorList>
    </citation>
    <scope>NUCLEOTIDE SEQUENCE</scope>
    <source>
        <strain evidence="10">DSM 13988</strain>
    </source>
</reference>
<evidence type="ECO:0000259" key="9">
    <source>
        <dbReference type="SMART" id="SM00986"/>
    </source>
</evidence>
<evidence type="ECO:0000256" key="5">
    <source>
        <dbReference type="ARBA" id="ARBA00022763"/>
    </source>
</evidence>
<accession>A0AAE3YGV6</accession>
<keyword evidence="8" id="KW-0963">Cytoplasm</keyword>
<evidence type="ECO:0000256" key="2">
    <source>
        <dbReference type="ARBA" id="ARBA00002631"/>
    </source>
</evidence>
<dbReference type="RefSeq" id="WP_309849866.1">
    <property type="nucleotide sequence ID" value="NZ_BAAAIU010000045.1"/>
</dbReference>
<dbReference type="SMART" id="SM00986">
    <property type="entry name" value="UDG"/>
    <property type="match status" value="1"/>
</dbReference>
<evidence type="ECO:0000256" key="1">
    <source>
        <dbReference type="ARBA" id="ARBA00001400"/>
    </source>
</evidence>
<dbReference type="InterPro" id="IPR036895">
    <property type="entry name" value="Uracil-DNA_glycosylase-like_sf"/>
</dbReference>
<comment type="subcellular location">
    <subcellularLocation>
        <location evidence="8">Cytoplasm</location>
    </subcellularLocation>
</comment>
<dbReference type="CDD" id="cd10027">
    <property type="entry name" value="UDG-F1-like"/>
    <property type="match status" value="1"/>
</dbReference>
<comment type="catalytic activity">
    <reaction evidence="1 8">
        <text>Hydrolyzes single-stranded DNA or mismatched double-stranded DNA and polynucleotides, releasing free uracil.</text>
        <dbReference type="EC" id="3.2.2.27"/>
    </reaction>
</comment>
<dbReference type="GO" id="GO:0005737">
    <property type="term" value="C:cytoplasm"/>
    <property type="evidence" value="ECO:0007669"/>
    <property type="project" value="UniProtKB-SubCell"/>
</dbReference>
<dbReference type="GO" id="GO:0097510">
    <property type="term" value="P:base-excision repair, AP site formation via deaminated base removal"/>
    <property type="evidence" value="ECO:0007669"/>
    <property type="project" value="TreeGrafter"/>
</dbReference>
<proteinExistence type="inferred from homology"/>
<dbReference type="InterPro" id="IPR002043">
    <property type="entry name" value="UDG_fam1"/>
</dbReference>
<sequence>MNPEPPHPDWEQSLPGFARRAEELLDAAEQDCPEFLPGRERALAAFSVAPAAVRCVIIGQDPYPTPGHAMGLAFSAHRSVAPLPKSLANIYRELAADLPGEAPLLAGATADLSGWLAQGVLLLNTCLTVRPGAPGSHSRLGWQQLTIDALSTVVERSVRDERPLVLLEWGRHAQKVGDALPDGPLVRRIASAHPSPLSASRGFFGSRPFSRANEHLTAHGLEPVDWVRSLLDPDADHATEPA</sequence>
<name>A0AAE3YGV6_9MICC</name>
<dbReference type="Proteomes" id="UP001247307">
    <property type="component" value="Unassembled WGS sequence"/>
</dbReference>
<keyword evidence="6 8" id="KW-0378">Hydrolase</keyword>
<comment type="function">
    <text evidence="2 8">Excises uracil residues from the DNA which can arise as a result of misincorporation of dUMP residues by DNA polymerase or due to deamination of cytosine.</text>
</comment>
<dbReference type="EC" id="3.2.2.27" evidence="4 8"/>
<keyword evidence="7 8" id="KW-0234">DNA repair</keyword>
<evidence type="ECO:0000256" key="8">
    <source>
        <dbReference type="HAMAP-Rule" id="MF_00148"/>
    </source>
</evidence>
<dbReference type="NCBIfam" id="NF003592">
    <property type="entry name" value="PRK05254.1-5"/>
    <property type="match status" value="1"/>
</dbReference>
<comment type="similarity">
    <text evidence="3 8">Belongs to the uracil-DNA glycosylase (UDG) superfamily. UNG family.</text>
</comment>
<dbReference type="Gene3D" id="3.40.470.10">
    <property type="entry name" value="Uracil-DNA glycosylase-like domain"/>
    <property type="match status" value="1"/>
</dbReference>
<evidence type="ECO:0000256" key="3">
    <source>
        <dbReference type="ARBA" id="ARBA00008184"/>
    </source>
</evidence>
<dbReference type="GO" id="GO:0004844">
    <property type="term" value="F:uracil DNA N-glycosylase activity"/>
    <property type="evidence" value="ECO:0007669"/>
    <property type="project" value="UniProtKB-UniRule"/>
</dbReference>
<evidence type="ECO:0000256" key="4">
    <source>
        <dbReference type="ARBA" id="ARBA00012030"/>
    </source>
</evidence>
<feature type="active site" description="Proton acceptor" evidence="8">
    <location>
        <position position="61"/>
    </location>
</feature>
<keyword evidence="11" id="KW-1185">Reference proteome</keyword>
<dbReference type="SUPFAM" id="SSF52141">
    <property type="entry name" value="Uracil-DNA glycosylase-like"/>
    <property type="match status" value="1"/>
</dbReference>
<keyword evidence="5 8" id="KW-0227">DNA damage</keyword>
<dbReference type="SMART" id="SM00987">
    <property type="entry name" value="UreE_C"/>
    <property type="match status" value="1"/>
</dbReference>
<dbReference type="EMBL" id="JAVDUI010000001">
    <property type="protein sequence ID" value="MDR6891746.1"/>
    <property type="molecule type" value="Genomic_DNA"/>
</dbReference>
<gene>
    <name evidence="8" type="primary">ung</name>
    <name evidence="10" type="ORF">J2S35_000686</name>
</gene>
<dbReference type="HAMAP" id="MF_00148">
    <property type="entry name" value="UDG"/>
    <property type="match status" value="1"/>
</dbReference>
<dbReference type="PANTHER" id="PTHR11264:SF0">
    <property type="entry name" value="URACIL-DNA GLYCOSYLASE"/>
    <property type="match status" value="1"/>
</dbReference>
<evidence type="ECO:0000256" key="7">
    <source>
        <dbReference type="ARBA" id="ARBA00023204"/>
    </source>
</evidence>
<dbReference type="NCBIfam" id="NF003588">
    <property type="entry name" value="PRK05254.1-1"/>
    <property type="match status" value="1"/>
</dbReference>
<organism evidence="10 11">
    <name type="scientific">Falsarthrobacter nasiphocae</name>
    <dbReference type="NCBI Taxonomy" id="189863"/>
    <lineage>
        <taxon>Bacteria</taxon>
        <taxon>Bacillati</taxon>
        <taxon>Actinomycetota</taxon>
        <taxon>Actinomycetes</taxon>
        <taxon>Micrococcales</taxon>
        <taxon>Micrococcaceae</taxon>
        <taxon>Falsarthrobacter</taxon>
    </lineage>
</organism>
<evidence type="ECO:0000313" key="10">
    <source>
        <dbReference type="EMBL" id="MDR6891746.1"/>
    </source>
</evidence>
<keyword evidence="10" id="KW-0326">Glycosidase</keyword>
<dbReference type="PANTHER" id="PTHR11264">
    <property type="entry name" value="URACIL-DNA GLYCOSYLASE"/>
    <property type="match status" value="1"/>
</dbReference>
<comment type="caution">
    <text evidence="10">The sequence shown here is derived from an EMBL/GenBank/DDBJ whole genome shotgun (WGS) entry which is preliminary data.</text>
</comment>
<dbReference type="InterPro" id="IPR005122">
    <property type="entry name" value="Uracil-DNA_glycosylase-like"/>
</dbReference>
<dbReference type="AlphaFoldDB" id="A0AAE3YGV6"/>
<evidence type="ECO:0000313" key="11">
    <source>
        <dbReference type="Proteomes" id="UP001247307"/>
    </source>
</evidence>